<evidence type="ECO:0000313" key="3">
    <source>
        <dbReference type="EMBL" id="BAW27423.1"/>
    </source>
</evidence>
<keyword evidence="2" id="KW-0732">Signal</keyword>
<protein>
    <submittedName>
        <fullName evidence="3">Uncharacterized protein</fullName>
    </submittedName>
</protein>
<geneLocation type="plasmid" evidence="4">
    <name>pkf715b dna</name>
</geneLocation>
<proteinExistence type="predicted"/>
<dbReference type="EMBL" id="AP015031">
    <property type="protein sequence ID" value="BAW27423.1"/>
    <property type="molecule type" value="Genomic_DNA"/>
</dbReference>
<organism evidence="3 4">
    <name type="scientific">Pseudomonas putida</name>
    <name type="common">Arthrobacter siderocapsulatus</name>
    <dbReference type="NCBI Taxonomy" id="303"/>
    <lineage>
        <taxon>Bacteria</taxon>
        <taxon>Pseudomonadati</taxon>
        <taxon>Pseudomonadota</taxon>
        <taxon>Gammaproteobacteria</taxon>
        <taxon>Pseudomonadales</taxon>
        <taxon>Pseudomonadaceae</taxon>
        <taxon>Pseudomonas</taxon>
    </lineage>
</organism>
<feature type="compositionally biased region" description="Polar residues" evidence="1">
    <location>
        <begin position="121"/>
        <end position="138"/>
    </location>
</feature>
<keyword evidence="3" id="KW-0614">Plasmid</keyword>
<feature type="region of interest" description="Disordered" evidence="1">
    <location>
        <begin position="109"/>
        <end position="138"/>
    </location>
</feature>
<evidence type="ECO:0000256" key="1">
    <source>
        <dbReference type="SAM" id="MobiDB-lite"/>
    </source>
</evidence>
<dbReference type="RefSeq" id="WP_016486975.1">
    <property type="nucleotide sequence ID" value="NZ_AP015031.1"/>
</dbReference>
<sequence length="138" mass="14737">MRFKTNLLALCTSLIVLGAASFTAHADTSKEILIEAVKTGHASAELTGDQADVWKAKTHSREPVMVEAKVVEQLQQPGCARVAIQFTQQEVPKVNGGSGPLEVGWGMNVCEDGSPPADPSLFTQDPHSPTKVNKVQSQ</sequence>
<dbReference type="Proteomes" id="UP000218731">
    <property type="component" value="Plasmid pKF715B"/>
</dbReference>
<evidence type="ECO:0000313" key="4">
    <source>
        <dbReference type="Proteomes" id="UP000218731"/>
    </source>
</evidence>
<gene>
    <name evidence="3" type="ORF">KF715C_pB3170</name>
</gene>
<accession>A0A1L7NPQ9</accession>
<dbReference type="AlphaFoldDB" id="A0A1L7NPQ9"/>
<reference evidence="3 4" key="1">
    <citation type="submission" date="2015-11" db="EMBL/GenBank/DDBJ databases">
        <title>Complete genome sequencing of a biphenyl-degrading bacterium, Pseudomonas putida KF715 (=NBRC110667).</title>
        <authorList>
            <person name="Suenaga H."/>
            <person name="Fujihara N."/>
            <person name="Watanabe T."/>
            <person name="Hirose J."/>
            <person name="Kimura N."/>
            <person name="Yamazoe A."/>
            <person name="Hosoyama A."/>
            <person name="Shimodaira J."/>
            <person name="Furukawa K."/>
        </authorList>
    </citation>
    <scope>NUCLEOTIDE SEQUENCE [LARGE SCALE GENOMIC DNA]</scope>
    <source>
        <strain evidence="3 4">KF715</strain>
        <plasmid evidence="4">Plasmid pkf715b dna</plasmid>
    </source>
</reference>
<feature type="chain" id="PRO_5009874049" evidence="2">
    <location>
        <begin position="27"/>
        <end position="138"/>
    </location>
</feature>
<feature type="signal peptide" evidence="2">
    <location>
        <begin position="1"/>
        <end position="26"/>
    </location>
</feature>
<evidence type="ECO:0000256" key="2">
    <source>
        <dbReference type="SAM" id="SignalP"/>
    </source>
</evidence>
<name>A0A1L7NPQ9_PSEPU</name>